<evidence type="ECO:0000313" key="3">
    <source>
        <dbReference type="Proteomes" id="UP000240760"/>
    </source>
</evidence>
<organism evidence="2 3">
    <name type="scientific">Trichoderma longibrachiatum ATCC 18648</name>
    <dbReference type="NCBI Taxonomy" id="983965"/>
    <lineage>
        <taxon>Eukaryota</taxon>
        <taxon>Fungi</taxon>
        <taxon>Dikarya</taxon>
        <taxon>Ascomycota</taxon>
        <taxon>Pezizomycotina</taxon>
        <taxon>Sordariomycetes</taxon>
        <taxon>Hypocreomycetidae</taxon>
        <taxon>Hypocreales</taxon>
        <taxon>Hypocreaceae</taxon>
        <taxon>Trichoderma</taxon>
    </lineage>
</organism>
<dbReference type="EMBL" id="KZ679126">
    <property type="protein sequence ID" value="PTB81636.1"/>
    <property type="molecule type" value="Genomic_DNA"/>
</dbReference>
<feature type="compositionally biased region" description="Low complexity" evidence="1">
    <location>
        <begin position="395"/>
        <end position="405"/>
    </location>
</feature>
<feature type="compositionally biased region" description="Basic and acidic residues" evidence="1">
    <location>
        <begin position="408"/>
        <end position="417"/>
    </location>
</feature>
<protein>
    <submittedName>
        <fullName evidence="2">Uncharacterized protein</fullName>
    </submittedName>
</protein>
<feature type="region of interest" description="Disordered" evidence="1">
    <location>
        <begin position="386"/>
        <end position="443"/>
    </location>
</feature>
<dbReference type="AlphaFoldDB" id="A0A2T4CJA2"/>
<name>A0A2T4CJA2_TRILO</name>
<evidence type="ECO:0000313" key="2">
    <source>
        <dbReference type="EMBL" id="PTB81636.1"/>
    </source>
</evidence>
<dbReference type="STRING" id="983965.A0A2T4CJA2"/>
<dbReference type="OrthoDB" id="5102470at2759"/>
<proteinExistence type="predicted"/>
<accession>A0A2T4CJA2</accession>
<evidence type="ECO:0000256" key="1">
    <source>
        <dbReference type="SAM" id="MobiDB-lite"/>
    </source>
</evidence>
<dbReference type="Proteomes" id="UP000240760">
    <property type="component" value="Unassembled WGS sequence"/>
</dbReference>
<keyword evidence="3" id="KW-1185">Reference proteome</keyword>
<gene>
    <name evidence="2" type="ORF">M440DRAFT_1367892</name>
</gene>
<reference evidence="2 3" key="1">
    <citation type="submission" date="2016-07" db="EMBL/GenBank/DDBJ databases">
        <title>Multiple horizontal gene transfer events from other fungi enriched the ability of initially mycotrophic Trichoderma (Ascomycota) to feed on dead plant biomass.</title>
        <authorList>
            <consortium name="DOE Joint Genome Institute"/>
            <person name="Aerts A."/>
            <person name="Atanasova L."/>
            <person name="Chenthamara K."/>
            <person name="Zhang J."/>
            <person name="Grujic M."/>
            <person name="Henrissat B."/>
            <person name="Kuo A."/>
            <person name="Salamov A."/>
            <person name="Lipzen A."/>
            <person name="Labutti K."/>
            <person name="Barry K."/>
            <person name="Miao Y."/>
            <person name="Rahimi M.J."/>
            <person name="Shen Q."/>
            <person name="Grigoriev I.V."/>
            <person name="Kubicek C.P."/>
            <person name="Druzhinina I.S."/>
        </authorList>
    </citation>
    <scope>NUCLEOTIDE SEQUENCE [LARGE SCALE GENOMIC DNA]</scope>
    <source>
        <strain evidence="2 3">ATCC 18648</strain>
    </source>
</reference>
<sequence length="443" mass="50627">MSNGIPVRDKLLAGIAFNLTGGRQMMQQQQFPWMEEAPHNQYQIYGPVAGLQRSLDEAFRVDPRIRERSEDAPGAETTITLTENAEADLLEMTLAERRKMLSEHFCQRLDQREDTSRRLQAITRMYNDTLFAPDVENPVEQGQSEALRLFLRSACRENGYRKLELDLCGFFSISVDYDVTGEPLGSVPPQPDVDGADNPCLRSEGGSLTLFETEARDRFGRTTTWQWWKFCKPLESWEPSNHHHLAPDVAEEEEEAAAREAWIIMAISKTQIEVLEESWKKPADPGAETTGDWLMSCAIPYTMRSEDIAVTQRRKGVAYRYSRDGFPALATSRKTGELKDLWWGFRDQEVDGIMWTFTERHMATNSCLVHGLSAVDADWVHVPPQVSEVEEEQQEQQQEQQQQQQGEPMKRRAEGTQRPRGPKRAGGERKPSGLRNEVHEEDI</sequence>